<dbReference type="EMBL" id="JADNRY010000019">
    <property type="protein sequence ID" value="KAF9073281.1"/>
    <property type="molecule type" value="Genomic_DNA"/>
</dbReference>
<dbReference type="OrthoDB" id="3029622at2759"/>
<feature type="transmembrane region" description="Helical" evidence="1">
    <location>
        <begin position="64"/>
        <end position="94"/>
    </location>
</feature>
<reference evidence="2" key="1">
    <citation type="submission" date="2020-11" db="EMBL/GenBank/DDBJ databases">
        <authorList>
            <consortium name="DOE Joint Genome Institute"/>
            <person name="Ahrendt S."/>
            <person name="Riley R."/>
            <person name="Andreopoulos W."/>
            <person name="Labutti K."/>
            <person name="Pangilinan J."/>
            <person name="Ruiz-Duenas F.J."/>
            <person name="Barrasa J.M."/>
            <person name="Sanchez-Garcia M."/>
            <person name="Camarero S."/>
            <person name="Miyauchi S."/>
            <person name="Serrano A."/>
            <person name="Linde D."/>
            <person name="Babiker R."/>
            <person name="Drula E."/>
            <person name="Ayuso-Fernandez I."/>
            <person name="Pacheco R."/>
            <person name="Padilla G."/>
            <person name="Ferreira P."/>
            <person name="Barriuso J."/>
            <person name="Kellner H."/>
            <person name="Castanera R."/>
            <person name="Alfaro M."/>
            <person name="Ramirez L."/>
            <person name="Pisabarro A.G."/>
            <person name="Kuo A."/>
            <person name="Tritt A."/>
            <person name="Lipzen A."/>
            <person name="He G."/>
            <person name="Yan M."/>
            <person name="Ng V."/>
            <person name="Cullen D."/>
            <person name="Martin F."/>
            <person name="Rosso M.-N."/>
            <person name="Henrissat B."/>
            <person name="Hibbett D."/>
            <person name="Martinez A.T."/>
            <person name="Grigoriev I.V."/>
        </authorList>
    </citation>
    <scope>NUCLEOTIDE SEQUENCE</scope>
    <source>
        <strain evidence="2">AH 40177</strain>
    </source>
</reference>
<accession>A0A9P5PVK5</accession>
<dbReference type="AlphaFoldDB" id="A0A9P5PVK5"/>
<dbReference type="Proteomes" id="UP000772434">
    <property type="component" value="Unassembled WGS sequence"/>
</dbReference>
<comment type="caution">
    <text evidence="2">The sequence shown here is derived from an EMBL/GenBank/DDBJ whole genome shotgun (WGS) entry which is preliminary data.</text>
</comment>
<proteinExistence type="predicted"/>
<keyword evidence="1" id="KW-1133">Transmembrane helix</keyword>
<name>A0A9P5PVK5_9AGAR</name>
<keyword evidence="1" id="KW-0812">Transmembrane</keyword>
<gene>
    <name evidence="2" type="ORF">BDP27DRAFT_318461</name>
</gene>
<feature type="transmembrane region" description="Helical" evidence="1">
    <location>
        <begin position="115"/>
        <end position="136"/>
    </location>
</feature>
<keyword evidence="3" id="KW-1185">Reference proteome</keyword>
<evidence type="ECO:0000313" key="2">
    <source>
        <dbReference type="EMBL" id="KAF9073281.1"/>
    </source>
</evidence>
<feature type="transmembrane region" description="Helical" evidence="1">
    <location>
        <begin position="23"/>
        <end position="44"/>
    </location>
</feature>
<organism evidence="2 3">
    <name type="scientific">Rhodocollybia butyracea</name>
    <dbReference type="NCBI Taxonomy" id="206335"/>
    <lineage>
        <taxon>Eukaryota</taxon>
        <taxon>Fungi</taxon>
        <taxon>Dikarya</taxon>
        <taxon>Basidiomycota</taxon>
        <taxon>Agaricomycotina</taxon>
        <taxon>Agaricomycetes</taxon>
        <taxon>Agaricomycetidae</taxon>
        <taxon>Agaricales</taxon>
        <taxon>Marasmiineae</taxon>
        <taxon>Omphalotaceae</taxon>
        <taxon>Rhodocollybia</taxon>
    </lineage>
</organism>
<sequence length="207" mass="23118">MMIIVGDFLISWRAWIMWPGSRYIKAILIILMMANISFQCLYASSYMSVRVIQGALSLTLDSPWSTLLVSNVLGLITSLAINILSTSLIGVKAWMYRRDWKALRRHNRLTKSQQVLMLWIESGVVFSVLQVVYMFIQLAKAALLAWPGVHAGPSLNSLQNWLLSMIPLLVGLYLITVSLIVKLKLSVVEEMSTITPNLVAPGHNGST</sequence>
<keyword evidence="1" id="KW-0472">Membrane</keyword>
<evidence type="ECO:0000256" key="1">
    <source>
        <dbReference type="SAM" id="Phobius"/>
    </source>
</evidence>
<evidence type="ECO:0000313" key="3">
    <source>
        <dbReference type="Proteomes" id="UP000772434"/>
    </source>
</evidence>
<protein>
    <submittedName>
        <fullName evidence="2">Uncharacterized protein</fullName>
    </submittedName>
</protein>
<feature type="transmembrane region" description="Helical" evidence="1">
    <location>
        <begin position="161"/>
        <end position="181"/>
    </location>
</feature>